<evidence type="ECO:0000256" key="6">
    <source>
        <dbReference type="SAM" id="MobiDB-lite"/>
    </source>
</evidence>
<dbReference type="PANTHER" id="PTHR21043:SF0">
    <property type="entry name" value="MITOCHONDRIAL ASSEMBLY OF RIBOSOMAL LARGE SUBUNIT PROTEIN 1"/>
    <property type="match status" value="1"/>
</dbReference>
<dbReference type="NCBIfam" id="TIGR00090">
    <property type="entry name" value="rsfS_iojap_ybeB"/>
    <property type="match status" value="1"/>
</dbReference>
<name>A0A8K0KMT7_LADFU</name>
<dbReference type="EMBL" id="KZ309181">
    <property type="protein sequence ID" value="KAG8237522.1"/>
    <property type="molecule type" value="Genomic_DNA"/>
</dbReference>
<dbReference type="GO" id="GO:0005739">
    <property type="term" value="C:mitochondrion"/>
    <property type="evidence" value="ECO:0007669"/>
    <property type="project" value="UniProtKB-SubCell"/>
</dbReference>
<comment type="caution">
    <text evidence="7">The sequence shown here is derived from an EMBL/GenBank/DDBJ whole genome shotgun (WGS) entry which is preliminary data.</text>
</comment>
<dbReference type="SUPFAM" id="SSF81301">
    <property type="entry name" value="Nucleotidyltransferase"/>
    <property type="match status" value="1"/>
</dbReference>
<evidence type="ECO:0000313" key="8">
    <source>
        <dbReference type="Proteomes" id="UP000792457"/>
    </source>
</evidence>
<keyword evidence="3" id="KW-0496">Mitochondrion</keyword>
<accession>A0A8K0KMT7</accession>
<evidence type="ECO:0000256" key="3">
    <source>
        <dbReference type="ARBA" id="ARBA00023128"/>
    </source>
</evidence>
<dbReference type="Gene3D" id="3.30.460.10">
    <property type="entry name" value="Beta Polymerase, domain 2"/>
    <property type="match status" value="1"/>
</dbReference>
<organism evidence="7 8">
    <name type="scientific">Ladona fulva</name>
    <name type="common">Scarce chaser dragonfly</name>
    <name type="synonym">Libellula fulva</name>
    <dbReference type="NCBI Taxonomy" id="123851"/>
    <lineage>
        <taxon>Eukaryota</taxon>
        <taxon>Metazoa</taxon>
        <taxon>Ecdysozoa</taxon>
        <taxon>Arthropoda</taxon>
        <taxon>Hexapoda</taxon>
        <taxon>Insecta</taxon>
        <taxon>Pterygota</taxon>
        <taxon>Palaeoptera</taxon>
        <taxon>Odonata</taxon>
        <taxon>Epiprocta</taxon>
        <taxon>Anisoptera</taxon>
        <taxon>Libelluloidea</taxon>
        <taxon>Libellulidae</taxon>
        <taxon>Ladona</taxon>
    </lineage>
</organism>
<dbReference type="PANTHER" id="PTHR21043">
    <property type="entry name" value="IOJAP SUPERFAMILY ORTHOLOG"/>
    <property type="match status" value="1"/>
</dbReference>
<evidence type="ECO:0000256" key="4">
    <source>
        <dbReference type="ARBA" id="ARBA00053669"/>
    </source>
</evidence>
<evidence type="ECO:0000313" key="7">
    <source>
        <dbReference type="EMBL" id="KAG8237522.1"/>
    </source>
</evidence>
<dbReference type="Proteomes" id="UP000792457">
    <property type="component" value="Unassembled WGS sequence"/>
</dbReference>
<dbReference type="Pfam" id="PF02410">
    <property type="entry name" value="RsfS"/>
    <property type="match status" value="1"/>
</dbReference>
<evidence type="ECO:0000256" key="5">
    <source>
        <dbReference type="ARBA" id="ARBA00073331"/>
    </source>
</evidence>
<proteinExistence type="inferred from homology"/>
<feature type="compositionally biased region" description="Basic and acidic residues" evidence="6">
    <location>
        <begin position="56"/>
        <end position="71"/>
    </location>
</feature>
<comment type="similarity">
    <text evidence="2">Belongs to the Iojap/RsfS family.</text>
</comment>
<dbReference type="HAMAP" id="MF_01477">
    <property type="entry name" value="Iojap_RsfS"/>
    <property type="match status" value="1"/>
</dbReference>
<dbReference type="GO" id="GO:0017148">
    <property type="term" value="P:negative regulation of translation"/>
    <property type="evidence" value="ECO:0007669"/>
    <property type="project" value="TreeGrafter"/>
</dbReference>
<gene>
    <name evidence="7" type="ORF">J437_LFUL017572</name>
</gene>
<dbReference type="FunFam" id="3.30.460.10:FF:000018">
    <property type="entry name" value="Mitochondrial assembly of ribosomal large subunit 1"/>
    <property type="match status" value="1"/>
</dbReference>
<dbReference type="InterPro" id="IPR004394">
    <property type="entry name" value="Iojap/RsfS/C7orf30"/>
</dbReference>
<comment type="function">
    <text evidence="4">Required for normal mitochondrial ribosome function and mitochondrial translation. May play a role in ribosome biogenesis by preventing premature association of the 28S and 39S ribosomal subunits. Interacts with mitochondrial ribosomal protein uL14m (MRPL14), probably blocking formation of intersubunit bridge B8, preventing association of the 28S and 39S ribosomal subunits. Addition to isolated mitochondrial ribosomal subunits partially inhibits translation, probably by interfering with the association of the 28S and 39S ribosomal subunits and the formation of functional ribosomes. May also participate in the assembly and/or regulation of the stability of the large subunit of the mitochondrial ribosome. May function as a ribosomal silencing factor.</text>
</comment>
<dbReference type="OrthoDB" id="21330at2759"/>
<dbReference type="InterPro" id="IPR043519">
    <property type="entry name" value="NT_sf"/>
</dbReference>
<evidence type="ECO:0000256" key="1">
    <source>
        <dbReference type="ARBA" id="ARBA00004173"/>
    </source>
</evidence>
<feature type="region of interest" description="Disordered" evidence="6">
    <location>
        <begin position="55"/>
        <end position="77"/>
    </location>
</feature>
<dbReference type="AlphaFoldDB" id="A0A8K0KMT7"/>
<dbReference type="GO" id="GO:0043023">
    <property type="term" value="F:ribosomal large subunit binding"/>
    <property type="evidence" value="ECO:0007669"/>
    <property type="project" value="TreeGrafter"/>
</dbReference>
<evidence type="ECO:0000256" key="2">
    <source>
        <dbReference type="ARBA" id="ARBA00010574"/>
    </source>
</evidence>
<reference evidence="7" key="2">
    <citation type="submission" date="2017-10" db="EMBL/GenBank/DDBJ databases">
        <title>Ladona fulva Genome sequencing and assembly.</title>
        <authorList>
            <person name="Murali S."/>
            <person name="Richards S."/>
            <person name="Bandaranaike D."/>
            <person name="Bellair M."/>
            <person name="Blankenburg K."/>
            <person name="Chao H."/>
            <person name="Dinh H."/>
            <person name="Doddapaneni H."/>
            <person name="Dugan-Rocha S."/>
            <person name="Elkadiri S."/>
            <person name="Gnanaolivu R."/>
            <person name="Hernandez B."/>
            <person name="Skinner E."/>
            <person name="Javaid M."/>
            <person name="Lee S."/>
            <person name="Li M."/>
            <person name="Ming W."/>
            <person name="Munidasa M."/>
            <person name="Muniz J."/>
            <person name="Nguyen L."/>
            <person name="Hughes D."/>
            <person name="Osuji N."/>
            <person name="Pu L.-L."/>
            <person name="Puazo M."/>
            <person name="Qu C."/>
            <person name="Quiroz J."/>
            <person name="Raj R."/>
            <person name="Weissenberger G."/>
            <person name="Xin Y."/>
            <person name="Zou X."/>
            <person name="Han Y."/>
            <person name="Worley K."/>
            <person name="Muzny D."/>
            <person name="Gibbs R."/>
        </authorList>
    </citation>
    <scope>NUCLEOTIDE SEQUENCE</scope>
    <source>
        <strain evidence="7">Sampled in the wild</strain>
    </source>
</reference>
<keyword evidence="8" id="KW-1185">Reference proteome</keyword>
<sequence length="274" mass="31203">MWREVTLRSISTALGFLECRPLEPSRLLRNTKYVLFNEQNYSFYGTDSVNGNLGHKGAERDGYRSDADGKDSASQSEDNVVSMSGKYKVFRDEDSEVIFDIDEERKKMEKEGEREIVDEFAGVDLTRGRLGVFDIDQLVAVLKKQKAQDIFVVAVPQSLGYVSEMVIATGRSPRHLHAIIEYLRKLYKRKRSKNDPIPKFEGENSKDWKALDIGNIALHLFLKSTREEYDLESLWALGSDYDMISRMPEDPLIELLKTPLGLEGLEPASSNVKN</sequence>
<protein>
    <recommendedName>
        <fullName evidence="5">Mitochondrial assembly of ribosomal large subunit protein 1</fullName>
    </recommendedName>
</protein>
<comment type="subcellular location">
    <subcellularLocation>
        <location evidence="1">Mitochondrion</location>
    </subcellularLocation>
</comment>
<dbReference type="GO" id="GO:0090071">
    <property type="term" value="P:negative regulation of ribosome biogenesis"/>
    <property type="evidence" value="ECO:0007669"/>
    <property type="project" value="TreeGrafter"/>
</dbReference>
<reference evidence="7" key="1">
    <citation type="submission" date="2013-04" db="EMBL/GenBank/DDBJ databases">
        <authorList>
            <person name="Qu J."/>
            <person name="Murali S.C."/>
            <person name="Bandaranaike D."/>
            <person name="Bellair M."/>
            <person name="Blankenburg K."/>
            <person name="Chao H."/>
            <person name="Dinh H."/>
            <person name="Doddapaneni H."/>
            <person name="Downs B."/>
            <person name="Dugan-Rocha S."/>
            <person name="Elkadiri S."/>
            <person name="Gnanaolivu R.D."/>
            <person name="Hernandez B."/>
            <person name="Javaid M."/>
            <person name="Jayaseelan J.C."/>
            <person name="Lee S."/>
            <person name="Li M."/>
            <person name="Ming W."/>
            <person name="Munidasa M."/>
            <person name="Muniz J."/>
            <person name="Nguyen L."/>
            <person name="Ongeri F."/>
            <person name="Osuji N."/>
            <person name="Pu L.-L."/>
            <person name="Puazo M."/>
            <person name="Qu C."/>
            <person name="Quiroz J."/>
            <person name="Raj R."/>
            <person name="Weissenberger G."/>
            <person name="Xin Y."/>
            <person name="Zou X."/>
            <person name="Han Y."/>
            <person name="Richards S."/>
            <person name="Worley K."/>
            <person name="Muzny D."/>
            <person name="Gibbs R."/>
        </authorList>
    </citation>
    <scope>NUCLEOTIDE SEQUENCE</scope>
    <source>
        <strain evidence="7">Sampled in the wild</strain>
    </source>
</reference>